<feature type="compositionally biased region" description="Basic and acidic residues" evidence="1">
    <location>
        <begin position="113"/>
        <end position="126"/>
    </location>
</feature>
<proteinExistence type="predicted"/>
<organism evidence="2 3">
    <name type="scientific">Effrenium voratum</name>
    <dbReference type="NCBI Taxonomy" id="2562239"/>
    <lineage>
        <taxon>Eukaryota</taxon>
        <taxon>Sar</taxon>
        <taxon>Alveolata</taxon>
        <taxon>Dinophyceae</taxon>
        <taxon>Suessiales</taxon>
        <taxon>Symbiodiniaceae</taxon>
        <taxon>Effrenium</taxon>
    </lineage>
</organism>
<feature type="compositionally biased region" description="Pro residues" evidence="1">
    <location>
        <begin position="93"/>
        <end position="112"/>
    </location>
</feature>
<comment type="caution">
    <text evidence="2">The sequence shown here is derived from an EMBL/GenBank/DDBJ whole genome shotgun (WGS) entry which is preliminary data.</text>
</comment>
<evidence type="ECO:0000313" key="2">
    <source>
        <dbReference type="EMBL" id="CAJ1380519.1"/>
    </source>
</evidence>
<dbReference type="EMBL" id="CAUJNA010000717">
    <property type="protein sequence ID" value="CAJ1380519.1"/>
    <property type="molecule type" value="Genomic_DNA"/>
</dbReference>
<protein>
    <submittedName>
        <fullName evidence="2">Uncharacterized protein</fullName>
    </submittedName>
</protein>
<evidence type="ECO:0000313" key="3">
    <source>
        <dbReference type="Proteomes" id="UP001178507"/>
    </source>
</evidence>
<gene>
    <name evidence="2" type="ORF">EVOR1521_LOCUS8440</name>
</gene>
<accession>A0AA36MU86</accession>
<reference evidence="2" key="1">
    <citation type="submission" date="2023-08" db="EMBL/GenBank/DDBJ databases">
        <authorList>
            <person name="Chen Y."/>
            <person name="Shah S."/>
            <person name="Dougan E. K."/>
            <person name="Thang M."/>
            <person name="Chan C."/>
        </authorList>
    </citation>
    <scope>NUCLEOTIDE SEQUENCE</scope>
</reference>
<feature type="compositionally biased region" description="Polar residues" evidence="1">
    <location>
        <begin position="177"/>
        <end position="186"/>
    </location>
</feature>
<keyword evidence="3" id="KW-1185">Reference proteome</keyword>
<dbReference type="Proteomes" id="UP001178507">
    <property type="component" value="Unassembled WGS sequence"/>
</dbReference>
<feature type="region of interest" description="Disordered" evidence="1">
    <location>
        <begin position="84"/>
        <end position="186"/>
    </location>
</feature>
<dbReference type="AlphaFoldDB" id="A0AA36MU86"/>
<name>A0AA36MU86_9DINO</name>
<evidence type="ECO:0000256" key="1">
    <source>
        <dbReference type="SAM" id="MobiDB-lite"/>
    </source>
</evidence>
<sequence length="186" mass="19544">MSLAKWQDPSQCMTVSAHHSKFDDELAGGLLDLGGGARGESIGELKLPVGRRLACGQGGEGAEWVQLHGEGVVKGSLLLELSCAGDGRSPAKLPAPEPAKLPAPAPALPPAPPRREPERPEQKVWEELPEASPAQEPGGAKPPPASWRLEALEALEASLKTKESSKVQAMPLGRRIQSPSPGLQLE</sequence>